<feature type="binding site" evidence="8">
    <location>
        <position position="111"/>
    </location>
    <ligand>
        <name>Mg(2+)</name>
        <dbReference type="ChEBI" id="CHEBI:18420"/>
    </ligand>
</feature>
<dbReference type="AlphaFoldDB" id="D5CNB3"/>
<dbReference type="Proteomes" id="UP000001625">
    <property type="component" value="Chromosome"/>
</dbReference>
<comment type="caution">
    <text evidence="8">Lacks conserved residue(s) required for the propagation of feature annotation.</text>
</comment>
<comment type="pathway">
    <text evidence="8">Cofactor biosynthesis; biotin biosynthesis; biotin from 7,8-diaminononanoate: step 1/2.</text>
</comment>
<dbReference type="GO" id="GO:0005524">
    <property type="term" value="F:ATP binding"/>
    <property type="evidence" value="ECO:0007669"/>
    <property type="project" value="UniProtKB-UniRule"/>
</dbReference>
<keyword evidence="3 8" id="KW-0479">Metal-binding</keyword>
<dbReference type="InterPro" id="IPR004472">
    <property type="entry name" value="DTB_synth_BioD"/>
</dbReference>
<dbReference type="HAMAP" id="MF_00336">
    <property type="entry name" value="BioD"/>
    <property type="match status" value="1"/>
</dbReference>
<dbReference type="CDD" id="cd03109">
    <property type="entry name" value="DTBS"/>
    <property type="match status" value="1"/>
</dbReference>
<comment type="subunit">
    <text evidence="8">Homodimer.</text>
</comment>
<keyword evidence="6 8" id="KW-0067">ATP-binding</keyword>
<dbReference type="NCBIfam" id="TIGR00347">
    <property type="entry name" value="bioD"/>
    <property type="match status" value="1"/>
</dbReference>
<protein>
    <recommendedName>
        <fullName evidence="8">ATP-dependent dethiobiotin synthetase BioD</fullName>
        <ecNumber evidence="8">6.3.3.3</ecNumber>
    </recommendedName>
    <alternativeName>
        <fullName evidence="8">DTB synthetase</fullName>
        <shortName evidence="8">DTBS</shortName>
    </alternativeName>
    <alternativeName>
        <fullName evidence="8">Dethiobiotin synthase</fullName>
    </alternativeName>
</protein>
<dbReference type="PANTHER" id="PTHR43210">
    <property type="entry name" value="DETHIOBIOTIN SYNTHETASE"/>
    <property type="match status" value="1"/>
</dbReference>
<dbReference type="GO" id="GO:0005829">
    <property type="term" value="C:cytosol"/>
    <property type="evidence" value="ECO:0007669"/>
    <property type="project" value="TreeGrafter"/>
</dbReference>
<dbReference type="OrthoDB" id="9802097at2"/>
<evidence type="ECO:0000256" key="5">
    <source>
        <dbReference type="ARBA" id="ARBA00022756"/>
    </source>
</evidence>
<dbReference type="Gene3D" id="3.40.50.300">
    <property type="entry name" value="P-loop containing nucleotide triphosphate hydrolases"/>
    <property type="match status" value="1"/>
</dbReference>
<comment type="cofactor">
    <cofactor evidence="8">
        <name>Mg(2+)</name>
        <dbReference type="ChEBI" id="CHEBI:18420"/>
    </cofactor>
</comment>
<accession>D5CNB3</accession>
<feature type="binding site" evidence="8">
    <location>
        <position position="50"/>
    </location>
    <ligand>
        <name>ATP</name>
        <dbReference type="ChEBI" id="CHEBI:30616"/>
    </ligand>
</feature>
<evidence type="ECO:0000256" key="3">
    <source>
        <dbReference type="ARBA" id="ARBA00022723"/>
    </source>
</evidence>
<dbReference type="Pfam" id="PF13500">
    <property type="entry name" value="AAA_26"/>
    <property type="match status" value="1"/>
</dbReference>
<dbReference type="PIRSF" id="PIRSF006755">
    <property type="entry name" value="DTB_synth"/>
    <property type="match status" value="1"/>
</dbReference>
<evidence type="ECO:0000256" key="8">
    <source>
        <dbReference type="HAMAP-Rule" id="MF_00336"/>
    </source>
</evidence>
<dbReference type="eggNOG" id="COG0132">
    <property type="taxonomic scope" value="Bacteria"/>
</dbReference>
<dbReference type="KEGG" id="slt:Slit_2585"/>
<evidence type="ECO:0000313" key="9">
    <source>
        <dbReference type="EMBL" id="ADE12810.1"/>
    </source>
</evidence>
<name>D5CNB3_SIDLE</name>
<dbReference type="GO" id="GO:0042803">
    <property type="term" value="F:protein homodimerization activity"/>
    <property type="evidence" value="ECO:0007669"/>
    <property type="project" value="UniProtKB-ARBA"/>
</dbReference>
<reference evidence="9 10" key="1">
    <citation type="submission" date="2010-03" db="EMBL/GenBank/DDBJ databases">
        <title>Complete sequence of Sideroxydans lithotrophicus ES-1.</title>
        <authorList>
            <consortium name="US DOE Joint Genome Institute"/>
            <person name="Lucas S."/>
            <person name="Copeland A."/>
            <person name="Lapidus A."/>
            <person name="Cheng J.-F."/>
            <person name="Bruce D."/>
            <person name="Goodwin L."/>
            <person name="Pitluck S."/>
            <person name="Munk A.C."/>
            <person name="Detter J.C."/>
            <person name="Han C."/>
            <person name="Tapia R."/>
            <person name="Larimer F."/>
            <person name="Land M."/>
            <person name="Hauser L."/>
            <person name="Kyrpides N."/>
            <person name="Ivanova N."/>
            <person name="Emerson D."/>
            <person name="Woyke T."/>
        </authorList>
    </citation>
    <scope>NUCLEOTIDE SEQUENCE [LARGE SCALE GENOMIC DNA]</scope>
    <source>
        <strain evidence="9 10">ES-1</strain>
    </source>
</reference>
<keyword evidence="4 8" id="KW-0547">Nucleotide-binding</keyword>
<feature type="binding site" evidence="8">
    <location>
        <position position="15"/>
    </location>
    <ligand>
        <name>Mg(2+)</name>
        <dbReference type="ChEBI" id="CHEBI:18420"/>
    </ligand>
</feature>
<evidence type="ECO:0000256" key="2">
    <source>
        <dbReference type="ARBA" id="ARBA00022598"/>
    </source>
</evidence>
<evidence type="ECO:0000256" key="7">
    <source>
        <dbReference type="ARBA" id="ARBA00022842"/>
    </source>
</evidence>
<keyword evidence="2 8" id="KW-0436">Ligase</keyword>
<evidence type="ECO:0000256" key="1">
    <source>
        <dbReference type="ARBA" id="ARBA00022490"/>
    </source>
</evidence>
<dbReference type="PANTHER" id="PTHR43210:SF5">
    <property type="entry name" value="DETHIOBIOTIN SYNTHETASE"/>
    <property type="match status" value="1"/>
</dbReference>
<dbReference type="GO" id="GO:0009102">
    <property type="term" value="P:biotin biosynthetic process"/>
    <property type="evidence" value="ECO:0007669"/>
    <property type="project" value="UniProtKB-UniRule"/>
</dbReference>
<comment type="function">
    <text evidence="8">Catalyzes a mechanistically unusual reaction, the ATP-dependent insertion of CO2 between the N7 and N8 nitrogen atoms of 7,8-diaminopelargonic acid (DAPA, also called 7,8-diammoniononanoate) to form a ureido ring.</text>
</comment>
<gene>
    <name evidence="8" type="primary">bioD</name>
    <name evidence="9" type="ordered locus">Slit_2585</name>
</gene>
<feature type="binding site" evidence="8">
    <location>
        <begin position="11"/>
        <end position="16"/>
    </location>
    <ligand>
        <name>ATP</name>
        <dbReference type="ChEBI" id="CHEBI:30616"/>
    </ligand>
</feature>
<keyword evidence="1 8" id="KW-0963">Cytoplasm</keyword>
<feature type="binding site" evidence="8">
    <location>
        <begin position="111"/>
        <end position="114"/>
    </location>
    <ligand>
        <name>ATP</name>
        <dbReference type="ChEBI" id="CHEBI:30616"/>
    </ligand>
</feature>
<evidence type="ECO:0000256" key="4">
    <source>
        <dbReference type="ARBA" id="ARBA00022741"/>
    </source>
</evidence>
<dbReference type="UniPathway" id="UPA00078">
    <property type="reaction ID" value="UER00161"/>
</dbReference>
<keyword evidence="7 8" id="KW-0460">Magnesium</keyword>
<dbReference type="FunFam" id="3.40.50.300:FF:000292">
    <property type="entry name" value="ATP-dependent dethiobiotin synthetase BioD"/>
    <property type="match status" value="1"/>
</dbReference>
<dbReference type="GO" id="GO:0000287">
    <property type="term" value="F:magnesium ion binding"/>
    <property type="evidence" value="ECO:0007669"/>
    <property type="project" value="UniProtKB-UniRule"/>
</dbReference>
<proteinExistence type="inferred from homology"/>
<keyword evidence="5 8" id="KW-0093">Biotin biosynthesis</keyword>
<evidence type="ECO:0000313" key="10">
    <source>
        <dbReference type="Proteomes" id="UP000001625"/>
    </source>
</evidence>
<organism evidence="9 10">
    <name type="scientific">Sideroxydans lithotrophicus (strain ES-1)</name>
    <dbReference type="NCBI Taxonomy" id="580332"/>
    <lineage>
        <taxon>Bacteria</taxon>
        <taxon>Pseudomonadati</taxon>
        <taxon>Pseudomonadota</taxon>
        <taxon>Betaproteobacteria</taxon>
        <taxon>Nitrosomonadales</taxon>
        <taxon>Gallionellaceae</taxon>
        <taxon>Sideroxydans</taxon>
    </lineage>
</organism>
<dbReference type="InterPro" id="IPR027417">
    <property type="entry name" value="P-loop_NTPase"/>
</dbReference>
<comment type="similarity">
    <text evidence="8">Belongs to the dethiobiotin synthetase family.</text>
</comment>
<evidence type="ECO:0000256" key="6">
    <source>
        <dbReference type="ARBA" id="ARBA00022840"/>
    </source>
</evidence>
<dbReference type="GO" id="GO:0004141">
    <property type="term" value="F:dethiobiotin synthase activity"/>
    <property type="evidence" value="ECO:0007669"/>
    <property type="project" value="UniProtKB-UniRule"/>
</dbReference>
<sequence length="226" mass="24021">MSYFVTGTDTGVGKTLLSCALLHAFAARGKRVAGFKPVAAGCDEDDRNGDAKRLRAASSIQATYGQVNPYCFVRPIAPHLAARHAGVRIDFSRILTSYRELAGQVDEVIVEGAGGFCVPLNEKQDSADLAKQLGLPVILVVGMRLGCLNHALLTLRAIADLQLECAGWIANVLDADMPALQENIEALRERVAAPLLGIVPFQSQPDACAAAANLNLDLLEKKQADG</sequence>
<feature type="active site" evidence="8">
    <location>
        <position position="36"/>
    </location>
</feature>
<dbReference type="EC" id="6.3.3.3" evidence="8"/>
<feature type="binding site" evidence="8">
    <location>
        <position position="50"/>
    </location>
    <ligand>
        <name>Mg(2+)</name>
        <dbReference type="ChEBI" id="CHEBI:18420"/>
    </ligand>
</feature>
<dbReference type="STRING" id="580332.Slit_2585"/>
<keyword evidence="10" id="KW-1185">Reference proteome</keyword>
<dbReference type="SUPFAM" id="SSF52540">
    <property type="entry name" value="P-loop containing nucleoside triphosphate hydrolases"/>
    <property type="match status" value="1"/>
</dbReference>
<dbReference type="HOGENOM" id="CLU_072551_0_0_4"/>
<dbReference type="EMBL" id="CP001965">
    <property type="protein sequence ID" value="ADE12810.1"/>
    <property type="molecule type" value="Genomic_DNA"/>
</dbReference>
<dbReference type="RefSeq" id="WP_013030708.1">
    <property type="nucleotide sequence ID" value="NC_013959.1"/>
</dbReference>
<comment type="subcellular location">
    <subcellularLocation>
        <location evidence="8">Cytoplasm</location>
    </subcellularLocation>
</comment>
<comment type="catalytic activity">
    <reaction evidence="8">
        <text>(7R,8S)-7,8-diammoniononanoate + CO2 + ATP = (4R,5S)-dethiobiotin + ADP + phosphate + 3 H(+)</text>
        <dbReference type="Rhea" id="RHEA:15805"/>
        <dbReference type="ChEBI" id="CHEBI:15378"/>
        <dbReference type="ChEBI" id="CHEBI:16526"/>
        <dbReference type="ChEBI" id="CHEBI:30616"/>
        <dbReference type="ChEBI" id="CHEBI:43474"/>
        <dbReference type="ChEBI" id="CHEBI:149469"/>
        <dbReference type="ChEBI" id="CHEBI:149473"/>
        <dbReference type="ChEBI" id="CHEBI:456216"/>
        <dbReference type="EC" id="6.3.3.3"/>
    </reaction>
</comment>